<feature type="compositionally biased region" description="Basic and acidic residues" evidence="1">
    <location>
        <begin position="282"/>
        <end position="302"/>
    </location>
</feature>
<feature type="region of interest" description="Disordered" evidence="1">
    <location>
        <begin position="192"/>
        <end position="212"/>
    </location>
</feature>
<proteinExistence type="predicted"/>
<protein>
    <recommendedName>
        <fullName evidence="4">Myb-like domain-containing protein</fullName>
    </recommendedName>
</protein>
<feature type="compositionally biased region" description="Basic residues" evidence="1">
    <location>
        <begin position="267"/>
        <end position="281"/>
    </location>
</feature>
<feature type="non-terminal residue" evidence="2">
    <location>
        <position position="1"/>
    </location>
</feature>
<evidence type="ECO:0000313" key="2">
    <source>
        <dbReference type="EMBL" id="KAG9664274.1"/>
    </source>
</evidence>
<name>A0A9P8DXT0_AURME</name>
<evidence type="ECO:0008006" key="4">
    <source>
        <dbReference type="Google" id="ProtNLM"/>
    </source>
</evidence>
<sequence>MTRSKSPILPISLFDIFLGSGRTIRRPTGPPGFPFLQVPGKTELVRVRRRVSGQKNSGEEPKAVCAKGSNKENAPSGSKHSSKKEDARPSSKRDDNKSSSKKEENKSSSKKDDKKSESKPSNDKAADAKKATDEPKTNSDKPQAADENPSDPVFTSEDDTKILLMASEGKKMPEIAKAIGKTRKQTGKRFGEIKPNDWKAQKGGKHGNEQAEVVDEKNGKANEKQIIKADKKPEGHKSKSNAVDVKKQEKALSAAILLGGKLDHQHAHAHRHEVRHDHHVHLHDAHPRRSTQDTPHTRHDSAHVPQHSRGRSRPHRSRHRAAASVTPSSRTAYTIKIMPSLAEDDLFSFGELQALSELISKDMDGMWHRVSAAFFGMTGRRIAAEDIRQKFAGLEVE</sequence>
<comment type="caution">
    <text evidence="2">The sequence shown here is derived from an EMBL/GenBank/DDBJ whole genome shotgun (WGS) entry which is preliminary data.</text>
</comment>
<feature type="compositionally biased region" description="Basic and acidic residues" evidence="1">
    <location>
        <begin position="83"/>
        <end position="139"/>
    </location>
</feature>
<dbReference type="Proteomes" id="UP000779574">
    <property type="component" value="Unassembled WGS sequence"/>
</dbReference>
<feature type="compositionally biased region" description="Basic residues" evidence="1">
    <location>
        <begin position="306"/>
        <end position="321"/>
    </location>
</feature>
<feature type="region of interest" description="Disordered" evidence="1">
    <location>
        <begin position="264"/>
        <end position="328"/>
    </location>
</feature>
<gene>
    <name evidence="2" type="ORF">KCU76_g18698</name>
</gene>
<dbReference type="AlphaFoldDB" id="A0A9P8DXT0"/>
<evidence type="ECO:0000313" key="3">
    <source>
        <dbReference type="Proteomes" id="UP000779574"/>
    </source>
</evidence>
<reference evidence="2" key="2">
    <citation type="submission" date="2021-08" db="EMBL/GenBank/DDBJ databases">
        <authorList>
            <person name="Gostincar C."/>
            <person name="Sun X."/>
            <person name="Song Z."/>
            <person name="Gunde-Cimerman N."/>
        </authorList>
    </citation>
    <scope>NUCLEOTIDE SEQUENCE</scope>
    <source>
        <strain evidence="2">EXF-9911</strain>
    </source>
</reference>
<dbReference type="OrthoDB" id="5427780at2759"/>
<accession>A0A9P8DXT0</accession>
<dbReference type="EMBL" id="JAHFXF010001703">
    <property type="protein sequence ID" value="KAG9664274.1"/>
    <property type="molecule type" value="Genomic_DNA"/>
</dbReference>
<feature type="region of interest" description="Disordered" evidence="1">
    <location>
        <begin position="21"/>
        <end position="169"/>
    </location>
</feature>
<reference evidence="2" key="1">
    <citation type="journal article" date="2021" name="J Fungi (Basel)">
        <title>Virulence traits and population genomics of the black yeast Aureobasidium melanogenum.</title>
        <authorList>
            <person name="Cernosa A."/>
            <person name="Sun X."/>
            <person name="Gostincar C."/>
            <person name="Fang C."/>
            <person name="Gunde-Cimerman N."/>
            <person name="Song Z."/>
        </authorList>
    </citation>
    <scope>NUCLEOTIDE SEQUENCE</scope>
    <source>
        <strain evidence="2">EXF-9911</strain>
    </source>
</reference>
<evidence type="ECO:0000256" key="1">
    <source>
        <dbReference type="SAM" id="MobiDB-lite"/>
    </source>
</evidence>
<organism evidence="2 3">
    <name type="scientific">Aureobasidium melanogenum</name>
    <name type="common">Aureobasidium pullulans var. melanogenum</name>
    <dbReference type="NCBI Taxonomy" id="46634"/>
    <lineage>
        <taxon>Eukaryota</taxon>
        <taxon>Fungi</taxon>
        <taxon>Dikarya</taxon>
        <taxon>Ascomycota</taxon>
        <taxon>Pezizomycotina</taxon>
        <taxon>Dothideomycetes</taxon>
        <taxon>Dothideomycetidae</taxon>
        <taxon>Dothideales</taxon>
        <taxon>Saccotheciaceae</taxon>
        <taxon>Aureobasidium</taxon>
    </lineage>
</organism>